<dbReference type="Proteomes" id="UP000183997">
    <property type="component" value="Unassembled WGS sequence"/>
</dbReference>
<keyword evidence="4 8" id="KW-0812">Transmembrane</keyword>
<feature type="transmembrane region" description="Helical" evidence="8">
    <location>
        <begin position="181"/>
        <end position="201"/>
    </location>
</feature>
<dbReference type="RefSeq" id="WP_072913929.1">
    <property type="nucleotide sequence ID" value="NZ_FRAR01000015.1"/>
</dbReference>
<reference evidence="10" key="1">
    <citation type="submission" date="2016-11" db="EMBL/GenBank/DDBJ databases">
        <authorList>
            <person name="Varghese N."/>
            <person name="Submissions S."/>
        </authorList>
    </citation>
    <scope>NUCLEOTIDE SEQUENCE [LARGE SCALE GENOMIC DNA]</scope>
    <source>
        <strain evidence="10">DSM 10349</strain>
    </source>
</reference>
<dbReference type="AlphaFoldDB" id="A0A1M6SZA6"/>
<evidence type="ECO:0000256" key="3">
    <source>
        <dbReference type="ARBA" id="ARBA00022475"/>
    </source>
</evidence>
<comment type="similarity">
    <text evidence="2 7">Belongs to the membrane-bound acyltransferase family.</text>
</comment>
<proteinExistence type="inferred from homology"/>
<dbReference type="GO" id="GO:0016746">
    <property type="term" value="F:acyltransferase activity"/>
    <property type="evidence" value="ECO:0007669"/>
    <property type="project" value="UniProtKB-KW"/>
</dbReference>
<feature type="transmembrane region" description="Helical" evidence="8">
    <location>
        <begin position="221"/>
        <end position="239"/>
    </location>
</feature>
<comment type="subcellular location">
    <subcellularLocation>
        <location evidence="1">Cell membrane</location>
        <topology evidence="1">Multi-pass membrane protein</topology>
    </subcellularLocation>
</comment>
<feature type="transmembrane region" description="Helical" evidence="8">
    <location>
        <begin position="147"/>
        <end position="169"/>
    </location>
</feature>
<dbReference type="Pfam" id="PF03062">
    <property type="entry name" value="MBOAT"/>
    <property type="match status" value="1"/>
</dbReference>
<evidence type="ECO:0000256" key="7">
    <source>
        <dbReference type="PIRNR" id="PIRNR016636"/>
    </source>
</evidence>
<keyword evidence="3 7" id="KW-1003">Cell membrane</keyword>
<evidence type="ECO:0000313" key="10">
    <source>
        <dbReference type="Proteomes" id="UP000183997"/>
    </source>
</evidence>
<dbReference type="PIRSF" id="PIRSF016636">
    <property type="entry name" value="AlgI_DltB"/>
    <property type="match status" value="1"/>
</dbReference>
<feature type="transmembrane region" description="Helical" evidence="8">
    <location>
        <begin position="77"/>
        <end position="93"/>
    </location>
</feature>
<dbReference type="OrthoDB" id="9805788at2"/>
<dbReference type="PANTHER" id="PTHR13285:SF18">
    <property type="entry name" value="PROTEIN-CYSTEINE N-PALMITOYLTRANSFERASE RASP"/>
    <property type="match status" value="1"/>
</dbReference>
<organism evidence="9 10">
    <name type="scientific">Desulforamulus aeronauticus DSM 10349</name>
    <dbReference type="NCBI Taxonomy" id="1121421"/>
    <lineage>
        <taxon>Bacteria</taxon>
        <taxon>Bacillati</taxon>
        <taxon>Bacillota</taxon>
        <taxon>Clostridia</taxon>
        <taxon>Eubacteriales</taxon>
        <taxon>Peptococcaceae</taxon>
        <taxon>Desulforamulus</taxon>
    </lineage>
</organism>
<feature type="transmembrane region" description="Helical" evidence="8">
    <location>
        <begin position="401"/>
        <end position="422"/>
    </location>
</feature>
<feature type="transmembrane region" description="Helical" evidence="8">
    <location>
        <begin position="6"/>
        <end position="23"/>
    </location>
</feature>
<dbReference type="GO" id="GO:0005886">
    <property type="term" value="C:plasma membrane"/>
    <property type="evidence" value="ECO:0007669"/>
    <property type="project" value="UniProtKB-SubCell"/>
</dbReference>
<dbReference type="PANTHER" id="PTHR13285">
    <property type="entry name" value="ACYLTRANSFERASE"/>
    <property type="match status" value="1"/>
</dbReference>
<dbReference type="EMBL" id="FRAR01000015">
    <property type="protein sequence ID" value="SHK50000.1"/>
    <property type="molecule type" value="Genomic_DNA"/>
</dbReference>
<feature type="transmembrane region" description="Helical" evidence="8">
    <location>
        <begin position="105"/>
        <end position="127"/>
    </location>
</feature>
<name>A0A1M6SZA6_9FIRM</name>
<sequence length="468" mass="54127">MVFSSLLFVFFFLPIILGVYYLAPKRLRNFVLVLGSLLFYAWGEPVYVVLMIFIAVFDYVNGLLLDKYSERKAIRRLVLTGSLVINISVLSFFKYYGFLINNINALFDISLVVRELPLPIGISFYTFQSISYIVDVYQGKVKAQKQFISYATFITMFPQLIAGPIIRYIDISRQIENRKESLALFGEGAWLFVIGLSKKVLLANNIGILWQSIKATPLEEVSVLSAWLGILAFTFQIYFDFSGYSDMARGLGKMFGFDIIRNFNYPYIAKSVTEFWRRWHISLGSWFREYLYIPLGGNRLGAVKQYRNLLIVWFLTGFWHGASWNFIVWGLYFGLFVTLEKILLLKWLARKPVFVGHLYTLVVVVVGWVFFEFTNMLQGLRFIGTMFGLGANRFLDHDAMYYLYTHGALLVILAVCSTPWPRNILKRWQEQTKLVGVFAIPVIVPVLLVLCTAYLANVGYNPFLYFRF</sequence>
<evidence type="ECO:0000256" key="6">
    <source>
        <dbReference type="ARBA" id="ARBA00023136"/>
    </source>
</evidence>
<keyword evidence="7" id="KW-0012">Acyltransferase</keyword>
<evidence type="ECO:0000256" key="1">
    <source>
        <dbReference type="ARBA" id="ARBA00004651"/>
    </source>
</evidence>
<dbReference type="InterPro" id="IPR004299">
    <property type="entry name" value="MBOAT_fam"/>
</dbReference>
<keyword evidence="7 9" id="KW-0808">Transferase</keyword>
<dbReference type="PIRSF" id="PIRSF500217">
    <property type="entry name" value="AlgI"/>
    <property type="match status" value="1"/>
</dbReference>
<evidence type="ECO:0000313" key="9">
    <source>
        <dbReference type="EMBL" id="SHK50000.1"/>
    </source>
</evidence>
<dbReference type="InterPro" id="IPR051085">
    <property type="entry name" value="MB_O-acyltransferase"/>
</dbReference>
<feature type="transmembrane region" description="Helical" evidence="8">
    <location>
        <begin position="353"/>
        <end position="371"/>
    </location>
</feature>
<evidence type="ECO:0000256" key="5">
    <source>
        <dbReference type="ARBA" id="ARBA00022989"/>
    </source>
</evidence>
<feature type="transmembrane region" description="Helical" evidence="8">
    <location>
        <begin position="309"/>
        <end position="333"/>
    </location>
</feature>
<accession>A0A1M6SZA6</accession>
<feature type="transmembrane region" description="Helical" evidence="8">
    <location>
        <begin position="30"/>
        <end position="57"/>
    </location>
</feature>
<keyword evidence="6 7" id="KW-0472">Membrane</keyword>
<keyword evidence="5 8" id="KW-1133">Transmembrane helix</keyword>
<dbReference type="InterPro" id="IPR028362">
    <property type="entry name" value="AlgI"/>
</dbReference>
<evidence type="ECO:0000256" key="2">
    <source>
        <dbReference type="ARBA" id="ARBA00010323"/>
    </source>
</evidence>
<dbReference type="STRING" id="1121421.SAMN02745123_02070"/>
<feature type="transmembrane region" description="Helical" evidence="8">
    <location>
        <begin position="434"/>
        <end position="456"/>
    </location>
</feature>
<evidence type="ECO:0000256" key="4">
    <source>
        <dbReference type="ARBA" id="ARBA00022692"/>
    </source>
</evidence>
<dbReference type="GO" id="GO:0042121">
    <property type="term" value="P:alginic acid biosynthetic process"/>
    <property type="evidence" value="ECO:0007669"/>
    <property type="project" value="InterPro"/>
</dbReference>
<protein>
    <submittedName>
        <fullName evidence="9">Alginate O-acetyltransferase complex protein AlgI</fullName>
    </submittedName>
</protein>
<dbReference type="InterPro" id="IPR024194">
    <property type="entry name" value="Ac/AlaTfrase_AlgI/DltB"/>
</dbReference>
<gene>
    <name evidence="9" type="ORF">SAMN02745123_02070</name>
</gene>
<evidence type="ECO:0000256" key="8">
    <source>
        <dbReference type="SAM" id="Phobius"/>
    </source>
</evidence>
<keyword evidence="10" id="KW-1185">Reference proteome</keyword>